<sequence length="208" mass="22273">MWFAARSSGMVAILLMTATILLGILGPLRVGSASWPRFALAGLHRNISLLTLALLLVHVVTVAADDYVPITFADAVIPFGSRYQPFWLGLGAVSFDILLALIITSLLRPRINLRLWKGIHWLAYLSWPIALAHGIGAGTDAYSPIGLVTAAVSIVSVLVAVPIRIARRDRPPIDSAPPKPAPATKPVAAARPAPEPVRLPGEFSTRTR</sequence>
<evidence type="ECO:0000313" key="9">
    <source>
        <dbReference type="Proteomes" id="UP001240236"/>
    </source>
</evidence>
<evidence type="ECO:0000256" key="1">
    <source>
        <dbReference type="ARBA" id="ARBA00004141"/>
    </source>
</evidence>
<evidence type="ECO:0000256" key="4">
    <source>
        <dbReference type="ARBA" id="ARBA00023136"/>
    </source>
</evidence>
<dbReference type="Proteomes" id="UP001240236">
    <property type="component" value="Unassembled WGS sequence"/>
</dbReference>
<proteinExistence type="predicted"/>
<dbReference type="AlphaFoldDB" id="A0AAE3W3D3"/>
<feature type="domain" description="Ferric oxidoreductase" evidence="7">
    <location>
        <begin position="8"/>
        <end position="128"/>
    </location>
</feature>
<evidence type="ECO:0000313" key="8">
    <source>
        <dbReference type="EMBL" id="MDQ0368769.1"/>
    </source>
</evidence>
<keyword evidence="4 6" id="KW-0472">Membrane</keyword>
<keyword evidence="9" id="KW-1185">Reference proteome</keyword>
<feature type="transmembrane region" description="Helical" evidence="6">
    <location>
        <begin position="84"/>
        <end position="107"/>
    </location>
</feature>
<dbReference type="EMBL" id="JAUSUZ010000001">
    <property type="protein sequence ID" value="MDQ0368769.1"/>
    <property type="molecule type" value="Genomic_DNA"/>
</dbReference>
<evidence type="ECO:0000256" key="6">
    <source>
        <dbReference type="SAM" id="Phobius"/>
    </source>
</evidence>
<evidence type="ECO:0000259" key="7">
    <source>
        <dbReference type="Pfam" id="PF01794"/>
    </source>
</evidence>
<evidence type="ECO:0000256" key="3">
    <source>
        <dbReference type="ARBA" id="ARBA00022989"/>
    </source>
</evidence>
<keyword evidence="2 6" id="KW-0812">Transmembrane</keyword>
<gene>
    <name evidence="8" type="ORF">J2S42_005438</name>
</gene>
<dbReference type="Pfam" id="PF01794">
    <property type="entry name" value="Ferric_reduct"/>
    <property type="match status" value="1"/>
</dbReference>
<comment type="subcellular location">
    <subcellularLocation>
        <location evidence="1">Membrane</location>
        <topology evidence="1">Multi-pass membrane protein</topology>
    </subcellularLocation>
</comment>
<name>A0AAE3W3D3_9ACTN</name>
<feature type="transmembrane region" description="Helical" evidence="6">
    <location>
        <begin position="47"/>
        <end position="64"/>
    </location>
</feature>
<feature type="compositionally biased region" description="Low complexity" evidence="5">
    <location>
        <begin position="184"/>
        <end position="198"/>
    </location>
</feature>
<feature type="region of interest" description="Disordered" evidence="5">
    <location>
        <begin position="169"/>
        <end position="208"/>
    </location>
</feature>
<dbReference type="GO" id="GO:0016020">
    <property type="term" value="C:membrane"/>
    <property type="evidence" value="ECO:0007669"/>
    <property type="project" value="UniProtKB-SubCell"/>
</dbReference>
<feature type="transmembrane region" description="Helical" evidence="6">
    <location>
        <begin position="141"/>
        <end position="161"/>
    </location>
</feature>
<reference evidence="8 9" key="1">
    <citation type="submission" date="2023-07" db="EMBL/GenBank/DDBJ databases">
        <title>Sequencing the genomes of 1000 actinobacteria strains.</title>
        <authorList>
            <person name="Klenk H.-P."/>
        </authorList>
    </citation>
    <scope>NUCLEOTIDE SEQUENCE [LARGE SCALE GENOMIC DNA]</scope>
    <source>
        <strain evidence="8 9">DSM 44709</strain>
    </source>
</reference>
<organism evidence="8 9">
    <name type="scientific">Catenuloplanes indicus</name>
    <dbReference type="NCBI Taxonomy" id="137267"/>
    <lineage>
        <taxon>Bacteria</taxon>
        <taxon>Bacillati</taxon>
        <taxon>Actinomycetota</taxon>
        <taxon>Actinomycetes</taxon>
        <taxon>Micromonosporales</taxon>
        <taxon>Micromonosporaceae</taxon>
        <taxon>Catenuloplanes</taxon>
    </lineage>
</organism>
<feature type="transmembrane region" description="Helical" evidence="6">
    <location>
        <begin position="6"/>
        <end position="26"/>
    </location>
</feature>
<feature type="compositionally biased region" description="Pro residues" evidence="5">
    <location>
        <begin position="174"/>
        <end position="183"/>
    </location>
</feature>
<dbReference type="InterPro" id="IPR013130">
    <property type="entry name" value="Fe3_Rdtase_TM_dom"/>
</dbReference>
<protein>
    <submittedName>
        <fullName evidence="8">Ferric reductase</fullName>
    </submittedName>
</protein>
<dbReference type="RefSeq" id="WP_307243513.1">
    <property type="nucleotide sequence ID" value="NZ_JAUSUZ010000001.1"/>
</dbReference>
<keyword evidence="3 6" id="KW-1133">Transmembrane helix</keyword>
<evidence type="ECO:0000256" key="2">
    <source>
        <dbReference type="ARBA" id="ARBA00022692"/>
    </source>
</evidence>
<accession>A0AAE3W3D3</accession>
<feature type="transmembrane region" description="Helical" evidence="6">
    <location>
        <begin position="119"/>
        <end position="135"/>
    </location>
</feature>
<evidence type="ECO:0000256" key="5">
    <source>
        <dbReference type="SAM" id="MobiDB-lite"/>
    </source>
</evidence>
<comment type="caution">
    <text evidence="8">The sequence shown here is derived from an EMBL/GenBank/DDBJ whole genome shotgun (WGS) entry which is preliminary data.</text>
</comment>